<dbReference type="AlphaFoldDB" id="A0A0C3DB91"/>
<dbReference type="Gene3D" id="3.40.50.720">
    <property type="entry name" value="NAD(P)-binding Rossmann-like Domain"/>
    <property type="match status" value="1"/>
</dbReference>
<gene>
    <name evidence="4" type="ORF">OIDMADRAFT_153063</name>
</gene>
<dbReference type="InterPro" id="IPR002347">
    <property type="entry name" value="SDR_fam"/>
</dbReference>
<keyword evidence="3" id="KW-0560">Oxidoreductase</keyword>
<dbReference type="SUPFAM" id="SSF51735">
    <property type="entry name" value="NAD(P)-binding Rossmann-fold domains"/>
    <property type="match status" value="1"/>
</dbReference>
<reference evidence="4 5" key="1">
    <citation type="submission" date="2014-04" db="EMBL/GenBank/DDBJ databases">
        <authorList>
            <consortium name="DOE Joint Genome Institute"/>
            <person name="Kuo A."/>
            <person name="Martino E."/>
            <person name="Perotto S."/>
            <person name="Kohler A."/>
            <person name="Nagy L.G."/>
            <person name="Floudas D."/>
            <person name="Copeland A."/>
            <person name="Barry K.W."/>
            <person name="Cichocki N."/>
            <person name="Veneault-Fourrey C."/>
            <person name="LaButti K."/>
            <person name="Lindquist E.A."/>
            <person name="Lipzen A."/>
            <person name="Lundell T."/>
            <person name="Morin E."/>
            <person name="Murat C."/>
            <person name="Sun H."/>
            <person name="Tunlid A."/>
            <person name="Henrissat B."/>
            <person name="Grigoriev I.V."/>
            <person name="Hibbett D.S."/>
            <person name="Martin F."/>
            <person name="Nordberg H.P."/>
            <person name="Cantor M.N."/>
            <person name="Hua S.X."/>
        </authorList>
    </citation>
    <scope>NUCLEOTIDE SEQUENCE [LARGE SCALE GENOMIC DNA]</scope>
    <source>
        <strain evidence="4 5">Zn</strain>
    </source>
</reference>
<dbReference type="EMBL" id="KN832870">
    <property type="protein sequence ID" value="KIN08589.1"/>
    <property type="molecule type" value="Genomic_DNA"/>
</dbReference>
<dbReference type="STRING" id="913774.A0A0C3DB91"/>
<keyword evidence="5" id="KW-1185">Reference proteome</keyword>
<dbReference type="InterPro" id="IPR020904">
    <property type="entry name" value="Sc_DH/Rdtase_CS"/>
</dbReference>
<dbReference type="GO" id="GO:0050664">
    <property type="term" value="F:oxidoreductase activity, acting on NAD(P)H, oxygen as acceptor"/>
    <property type="evidence" value="ECO:0007669"/>
    <property type="project" value="TreeGrafter"/>
</dbReference>
<dbReference type="GO" id="GO:0050085">
    <property type="term" value="F:mannitol 2-dehydrogenase (NADP+) activity"/>
    <property type="evidence" value="ECO:0007669"/>
    <property type="project" value="UniProtKB-ARBA"/>
</dbReference>
<protein>
    <recommendedName>
        <fullName evidence="6">L-xylulose reductase</fullName>
    </recommendedName>
</protein>
<sequence>MATSLGTDQNGRVPSELLSLFSLKGKTAIVSGGTGGIGLAIVEILADAGANVAILYHRNKDAIESARTIEQRYRVKCTAHQVNITRQEEVEDVVNKIVADYNGRLDIFVANGGIAWGETTALDSSVSHYHEVLSTNLDGVYYSALAAGKHWRRQAKERTAIDGKNLDNFTTGSFIATASMSGHIVNVPHIQAAYNVSKAGVIHLCKSLAIEWIDFARANSVSPGYVNSGLTGSAPAELITAVAEKIPMRRIGEPHELKGAYLYLASNASSFCTGTDILVDGGYCLL</sequence>
<organism evidence="4 5">
    <name type="scientific">Oidiodendron maius (strain Zn)</name>
    <dbReference type="NCBI Taxonomy" id="913774"/>
    <lineage>
        <taxon>Eukaryota</taxon>
        <taxon>Fungi</taxon>
        <taxon>Dikarya</taxon>
        <taxon>Ascomycota</taxon>
        <taxon>Pezizomycotina</taxon>
        <taxon>Leotiomycetes</taxon>
        <taxon>Leotiomycetes incertae sedis</taxon>
        <taxon>Myxotrichaceae</taxon>
        <taxon>Oidiodendron</taxon>
    </lineage>
</organism>
<dbReference type="InParanoid" id="A0A0C3DB91"/>
<dbReference type="GO" id="GO:0019594">
    <property type="term" value="P:mannitol metabolic process"/>
    <property type="evidence" value="ECO:0007669"/>
    <property type="project" value="UniProtKB-ARBA"/>
</dbReference>
<name>A0A0C3DB91_OIDMZ</name>
<dbReference type="PRINTS" id="PR00081">
    <property type="entry name" value="GDHRDH"/>
</dbReference>
<dbReference type="PROSITE" id="PS00061">
    <property type="entry name" value="ADH_SHORT"/>
    <property type="match status" value="1"/>
</dbReference>
<accession>A0A0C3DB91</accession>
<evidence type="ECO:0000256" key="1">
    <source>
        <dbReference type="ARBA" id="ARBA00006484"/>
    </source>
</evidence>
<reference evidence="5" key="2">
    <citation type="submission" date="2015-01" db="EMBL/GenBank/DDBJ databases">
        <title>Evolutionary Origins and Diversification of the Mycorrhizal Mutualists.</title>
        <authorList>
            <consortium name="DOE Joint Genome Institute"/>
            <consortium name="Mycorrhizal Genomics Consortium"/>
            <person name="Kohler A."/>
            <person name="Kuo A."/>
            <person name="Nagy L.G."/>
            <person name="Floudas D."/>
            <person name="Copeland A."/>
            <person name="Barry K.W."/>
            <person name="Cichocki N."/>
            <person name="Veneault-Fourrey C."/>
            <person name="LaButti K."/>
            <person name="Lindquist E.A."/>
            <person name="Lipzen A."/>
            <person name="Lundell T."/>
            <person name="Morin E."/>
            <person name="Murat C."/>
            <person name="Riley R."/>
            <person name="Ohm R."/>
            <person name="Sun H."/>
            <person name="Tunlid A."/>
            <person name="Henrissat B."/>
            <person name="Grigoriev I.V."/>
            <person name="Hibbett D.S."/>
            <person name="Martin F."/>
        </authorList>
    </citation>
    <scope>NUCLEOTIDE SEQUENCE [LARGE SCALE GENOMIC DNA]</scope>
    <source>
        <strain evidence="5">Zn</strain>
    </source>
</reference>
<dbReference type="OrthoDB" id="1888931at2759"/>
<evidence type="ECO:0000256" key="2">
    <source>
        <dbReference type="ARBA" id="ARBA00022857"/>
    </source>
</evidence>
<comment type="similarity">
    <text evidence="1">Belongs to the short-chain dehydrogenases/reductases (SDR) family.</text>
</comment>
<dbReference type="PANTHER" id="PTHR43008">
    <property type="entry name" value="BENZIL REDUCTASE"/>
    <property type="match status" value="1"/>
</dbReference>
<evidence type="ECO:0008006" key="6">
    <source>
        <dbReference type="Google" id="ProtNLM"/>
    </source>
</evidence>
<evidence type="ECO:0000256" key="3">
    <source>
        <dbReference type="ARBA" id="ARBA00023002"/>
    </source>
</evidence>
<dbReference type="Pfam" id="PF13561">
    <property type="entry name" value="adh_short_C2"/>
    <property type="match status" value="1"/>
</dbReference>
<evidence type="ECO:0000313" key="5">
    <source>
        <dbReference type="Proteomes" id="UP000054321"/>
    </source>
</evidence>
<dbReference type="HOGENOM" id="CLU_010194_1_1_1"/>
<dbReference type="Proteomes" id="UP000054321">
    <property type="component" value="Unassembled WGS sequence"/>
</dbReference>
<proteinExistence type="inferred from homology"/>
<keyword evidence="2" id="KW-0521">NADP</keyword>
<dbReference type="PRINTS" id="PR00080">
    <property type="entry name" value="SDRFAMILY"/>
</dbReference>
<dbReference type="InterPro" id="IPR036291">
    <property type="entry name" value="NAD(P)-bd_dom_sf"/>
</dbReference>
<dbReference type="FunFam" id="3.40.50.720:FF:000090">
    <property type="entry name" value="NADP-dependent mannitol dehydrogenase"/>
    <property type="match status" value="1"/>
</dbReference>
<dbReference type="PANTHER" id="PTHR43008:SF13">
    <property type="entry name" value="L-XYLULOSE REDUCTASE-RELATED"/>
    <property type="match status" value="1"/>
</dbReference>
<evidence type="ECO:0000313" key="4">
    <source>
        <dbReference type="EMBL" id="KIN08589.1"/>
    </source>
</evidence>